<evidence type="ECO:0000313" key="1">
    <source>
        <dbReference type="EMBL" id="EOO60513.1"/>
    </source>
</evidence>
<protein>
    <submittedName>
        <fullName evidence="1">Uncharacterized protein</fullName>
    </submittedName>
</protein>
<evidence type="ECO:0000313" key="2">
    <source>
        <dbReference type="Proteomes" id="UP000014023"/>
    </source>
</evidence>
<dbReference type="EMBL" id="AHFL01000068">
    <property type="protein sequence ID" value="EOO60513.1"/>
    <property type="molecule type" value="Genomic_DNA"/>
</dbReference>
<reference evidence="1 2" key="1">
    <citation type="submission" date="2012-12" db="EMBL/GenBank/DDBJ databases">
        <title>The Genome Sequence of Bacillus cereus VD196.</title>
        <authorList>
            <consortium name="The Broad Institute Genome Sequencing Platform"/>
            <consortium name="The Broad Institute Genome Sequencing Center for Infectious Disease"/>
            <person name="Feldgarden M."/>
            <person name="Van der Auwera G.A."/>
            <person name="Mahillon J."/>
            <person name="Duprez V."/>
            <person name="Timmery S."/>
            <person name="Mattelet C."/>
            <person name="Dierick K."/>
            <person name="Sun M."/>
            <person name="Yu Z."/>
            <person name="Zhu L."/>
            <person name="Hu X."/>
            <person name="Shank E.B."/>
            <person name="Swiecicka I."/>
            <person name="Hansen B.M."/>
            <person name="Andrup L."/>
            <person name="Walker B."/>
            <person name="Young S.K."/>
            <person name="Zeng Q."/>
            <person name="Gargeya S."/>
            <person name="Fitzgerald M."/>
            <person name="Haas B."/>
            <person name="Abouelleil A."/>
            <person name="Alvarado L."/>
            <person name="Arachchi H.M."/>
            <person name="Berlin A.M."/>
            <person name="Chapman S.B."/>
            <person name="Dewar J."/>
            <person name="Goldberg J."/>
            <person name="Griggs A."/>
            <person name="Gujja S."/>
            <person name="Hansen M."/>
            <person name="Howarth C."/>
            <person name="Imamovic A."/>
            <person name="Larimer J."/>
            <person name="McCowan C."/>
            <person name="Murphy C."/>
            <person name="Neiman D."/>
            <person name="Pearson M."/>
            <person name="Priest M."/>
            <person name="Roberts A."/>
            <person name="Saif S."/>
            <person name="Shea T."/>
            <person name="Sisk P."/>
            <person name="Sykes S."/>
            <person name="Wortman J."/>
            <person name="Nusbaum C."/>
            <person name="Birren B."/>
        </authorList>
    </citation>
    <scope>NUCLEOTIDE SEQUENCE [LARGE SCALE GENOMIC DNA]</scope>
    <source>
        <strain evidence="1 2">VD196</strain>
    </source>
</reference>
<accession>A0A9W5V5Z1</accession>
<proteinExistence type="predicted"/>
<gene>
    <name evidence="1" type="ORF">IKE_05960</name>
</gene>
<dbReference type="AlphaFoldDB" id="A0A9W5V5Z1"/>
<organism evidence="1 2">
    <name type="scientific">Bacillus cereus VD196</name>
    <dbReference type="NCBI Taxonomy" id="1053243"/>
    <lineage>
        <taxon>Bacteria</taxon>
        <taxon>Bacillati</taxon>
        <taxon>Bacillota</taxon>
        <taxon>Bacilli</taxon>
        <taxon>Bacillales</taxon>
        <taxon>Bacillaceae</taxon>
        <taxon>Bacillus</taxon>
        <taxon>Bacillus cereus group</taxon>
    </lineage>
</organism>
<comment type="caution">
    <text evidence="1">The sequence shown here is derived from an EMBL/GenBank/DDBJ whole genome shotgun (WGS) entry which is preliminary data.</text>
</comment>
<dbReference type="Proteomes" id="UP000014023">
    <property type="component" value="Unassembled WGS sequence"/>
</dbReference>
<name>A0A9W5V5Z1_BACCE</name>
<sequence>MEIDSASIKARKYISNEGWKIVNIRDQISSNKKRDDGTNKLKDSLECLDQAVRRGLLRFFIQGQMKLSIKFLYAKIF</sequence>